<sequence>MQIQASTEIQRFQKKCITNKYSYNIQQESQNCKIFKNMLPGCIGYIGE</sequence>
<dbReference type="KEGG" id="fro:AALO17_22960"/>
<evidence type="ECO:0000313" key="1">
    <source>
        <dbReference type="EMBL" id="AMK55430.1"/>
    </source>
</evidence>
<dbReference type="Proteomes" id="UP000069771">
    <property type="component" value="Chromosome"/>
</dbReference>
<protein>
    <submittedName>
        <fullName evidence="1">Uncharacterized protein</fullName>
    </submittedName>
</protein>
<dbReference type="EMBL" id="CP011391">
    <property type="protein sequence ID" value="AMK55430.1"/>
    <property type="molecule type" value="Genomic_DNA"/>
</dbReference>
<dbReference type="AlphaFoldDB" id="A0A140DXQ3"/>
<accession>A0A140DXQ3</accession>
<organism evidence="1 2">
    <name type="scientific">Faecalibaculum rodentium</name>
    <dbReference type="NCBI Taxonomy" id="1702221"/>
    <lineage>
        <taxon>Bacteria</taxon>
        <taxon>Bacillati</taxon>
        <taxon>Bacillota</taxon>
        <taxon>Erysipelotrichia</taxon>
        <taxon>Erysipelotrichales</taxon>
        <taxon>Erysipelotrichaceae</taxon>
        <taxon>Faecalibaculum</taxon>
    </lineage>
</organism>
<reference evidence="1 2" key="1">
    <citation type="journal article" date="2016" name="Gut Pathog.">
        <title>Whole genome sequencing of "Faecalibaculum rodentium" ALO17, isolated from C57BL/6J laboratory mouse feces.</title>
        <authorList>
            <person name="Lim S."/>
            <person name="Chang D.H."/>
            <person name="Ahn S."/>
            <person name="Kim B.C."/>
        </authorList>
    </citation>
    <scope>NUCLEOTIDE SEQUENCE [LARGE SCALE GENOMIC DNA]</scope>
    <source>
        <strain evidence="1 2">Alo17</strain>
    </source>
</reference>
<gene>
    <name evidence="1" type="ORF">AALO17_22960</name>
</gene>
<proteinExistence type="predicted"/>
<evidence type="ECO:0000313" key="2">
    <source>
        <dbReference type="Proteomes" id="UP000069771"/>
    </source>
</evidence>
<name>A0A140DXQ3_9FIRM</name>
<keyword evidence="2" id="KW-1185">Reference proteome</keyword>